<reference evidence="1" key="1">
    <citation type="submission" date="2018-05" db="EMBL/GenBank/DDBJ databases">
        <authorList>
            <person name="Lanie J.A."/>
            <person name="Ng W.-L."/>
            <person name="Kazmierczak K.M."/>
            <person name="Andrzejewski T.M."/>
            <person name="Davidsen T.M."/>
            <person name="Wayne K.J."/>
            <person name="Tettelin H."/>
            <person name="Glass J.I."/>
            <person name="Rusch D."/>
            <person name="Podicherti R."/>
            <person name="Tsui H.-C.T."/>
            <person name="Winkler M.E."/>
        </authorList>
    </citation>
    <scope>NUCLEOTIDE SEQUENCE</scope>
</reference>
<proteinExistence type="predicted"/>
<name>A0A381WKM7_9ZZZZ</name>
<protein>
    <recommendedName>
        <fullName evidence="2">DUF1800 domain-containing protein</fullName>
    </recommendedName>
</protein>
<sequence length="469" mass="55778">MVKNFYRKVGFGLSLQDEVPQDPLQWAFDQLDQVPLFTWKGNIFSEKEMREKYGEFVYGDRKILRKKYKNDKNKYRREKNKLRHKTGQKFFESNELTIRHNEAINGKTPVFERFWHFWGNHFAISEKDYLAEYSTGPYQREIIRPNMVNTFEQMVKDVTTSWCMIHHLDNSESVGPLSRWGMKSRETINENHARELLELHTVSPDAGYSQKDVIQMTYVMTGWQQKWDPKRLESGDVWFNFEMHQPNEKIILGKTYVAASKRELYNVINDLVHHPNCKRFIATKLCRHFITDNPTEDMINPIIQAWEKSDGFLPEIHKAVVKTAFEYTSTTKKFQQPETWVLQMVRMFGLYWVPKPERMKYDFIREPTDSQSEIKWALEELGHLPYRPAQPNGWSDFEADWISPELIIRRLIFASKMANRGLRRDDNNIKAVIRKNFNQSEKIYKLLNSQDEYKNKLAIVCNSSEMLKA</sequence>
<evidence type="ECO:0008006" key="2">
    <source>
        <dbReference type="Google" id="ProtNLM"/>
    </source>
</evidence>
<evidence type="ECO:0000313" key="1">
    <source>
        <dbReference type="EMBL" id="SVA53054.1"/>
    </source>
</evidence>
<accession>A0A381WKM7</accession>
<organism evidence="1">
    <name type="scientific">marine metagenome</name>
    <dbReference type="NCBI Taxonomy" id="408172"/>
    <lineage>
        <taxon>unclassified sequences</taxon>
        <taxon>metagenomes</taxon>
        <taxon>ecological metagenomes</taxon>
    </lineage>
</organism>
<dbReference type="InterPro" id="IPR014917">
    <property type="entry name" value="DUF1800"/>
</dbReference>
<dbReference type="EMBL" id="UINC01012106">
    <property type="protein sequence ID" value="SVA53054.1"/>
    <property type="molecule type" value="Genomic_DNA"/>
</dbReference>
<dbReference type="AlphaFoldDB" id="A0A381WKM7"/>
<dbReference type="Pfam" id="PF08811">
    <property type="entry name" value="DUF1800"/>
    <property type="match status" value="1"/>
</dbReference>
<gene>
    <name evidence="1" type="ORF">METZ01_LOCUS105908</name>
</gene>